<organism evidence="2 3">
    <name type="scientific">Lysobacter enzymogenes</name>
    <dbReference type="NCBI Taxonomy" id="69"/>
    <lineage>
        <taxon>Bacteria</taxon>
        <taxon>Pseudomonadati</taxon>
        <taxon>Pseudomonadota</taxon>
        <taxon>Gammaproteobacteria</taxon>
        <taxon>Lysobacterales</taxon>
        <taxon>Lysobacteraceae</taxon>
        <taxon>Lysobacter</taxon>
    </lineage>
</organism>
<keyword evidence="1" id="KW-0472">Membrane</keyword>
<gene>
    <name evidence="2" type="ORF">GLE_1528</name>
</gene>
<dbReference type="Proteomes" id="UP000061569">
    <property type="component" value="Chromosome"/>
</dbReference>
<feature type="transmembrane region" description="Helical" evidence="1">
    <location>
        <begin position="14"/>
        <end position="33"/>
    </location>
</feature>
<feature type="transmembrane region" description="Helical" evidence="1">
    <location>
        <begin position="266"/>
        <end position="293"/>
    </location>
</feature>
<dbReference type="PATRIC" id="fig|69.6.peg.1510"/>
<protein>
    <submittedName>
        <fullName evidence="2">Membrane protein</fullName>
    </submittedName>
</protein>
<feature type="transmembrane region" description="Helical" evidence="1">
    <location>
        <begin position="121"/>
        <end position="143"/>
    </location>
</feature>
<feature type="transmembrane region" description="Helical" evidence="1">
    <location>
        <begin position="155"/>
        <end position="174"/>
    </location>
</feature>
<feature type="transmembrane region" description="Helical" evidence="1">
    <location>
        <begin position="314"/>
        <end position="338"/>
    </location>
</feature>
<evidence type="ECO:0000313" key="3">
    <source>
        <dbReference type="Proteomes" id="UP000061569"/>
    </source>
</evidence>
<dbReference type="EMBL" id="CP013140">
    <property type="protein sequence ID" value="ALN56885.1"/>
    <property type="molecule type" value="Genomic_DNA"/>
</dbReference>
<proteinExistence type="predicted"/>
<dbReference type="PANTHER" id="PTHR37814">
    <property type="entry name" value="CONSERVED MEMBRANE PROTEIN"/>
    <property type="match status" value="1"/>
</dbReference>
<accession>A0A0S2DE99</accession>
<feature type="transmembrane region" description="Helical" evidence="1">
    <location>
        <begin position="344"/>
        <end position="364"/>
    </location>
</feature>
<keyword evidence="1" id="KW-0812">Transmembrane</keyword>
<feature type="transmembrane region" description="Helical" evidence="1">
    <location>
        <begin position="45"/>
        <end position="70"/>
    </location>
</feature>
<feature type="transmembrane region" description="Helical" evidence="1">
    <location>
        <begin position="224"/>
        <end position="246"/>
    </location>
</feature>
<evidence type="ECO:0000256" key="1">
    <source>
        <dbReference type="SAM" id="Phobius"/>
    </source>
</evidence>
<name>A0A0S2DE99_LYSEN</name>
<feature type="transmembrane region" description="Helical" evidence="1">
    <location>
        <begin position="91"/>
        <end position="115"/>
    </location>
</feature>
<dbReference type="AlphaFoldDB" id="A0A0S2DE99"/>
<dbReference type="InterPro" id="IPR038728">
    <property type="entry name" value="YkvI-like"/>
</dbReference>
<dbReference type="KEGG" id="lez:GLE_1528"/>
<keyword evidence="1" id="KW-1133">Transmembrane helix</keyword>
<reference evidence="2 3" key="1">
    <citation type="submission" date="2015-11" db="EMBL/GenBank/DDBJ databases">
        <title>Genome sequences of Lysobacter enzymogenes strain C3 and Lysobacter antibioticus ATCC 29479.</title>
        <authorList>
            <person name="Kobayashi D.Y."/>
        </authorList>
    </citation>
    <scope>NUCLEOTIDE SEQUENCE [LARGE SCALE GENOMIC DNA]</scope>
    <source>
        <strain evidence="2 3">C3</strain>
    </source>
</reference>
<dbReference type="OrthoDB" id="5444697at2"/>
<dbReference type="STRING" id="69.GLE_1528"/>
<sequence>MSAGAAPGSRFQRYLLPGFAFKAVVIGGGYATGRELVEFFLPAGAWGGVYAMAAATALWSLVCMLTFVLAQALRSFDYRSFFQRLLGPLWWTFELAYLALLIVLLAVFGAAAGAIGQAVFGWPPLAGAMCLVAAIAAVVSFGNESVERVFKWVSFFLYGVYALFAALALSAFGDRIQAAFAAPAAPAAGWLGDGLTYAGYNLVGAVVILPVARHFAGRRDAAVAGLLAGPLAMLPALAFFVCMVGFQDQIADAALPSDYLLQRLGLPWFHALFQLMVFAALLESGAGAVHAINERAAAAWRARRGREWPPRARLALAAALLLGSVFLADRFGLVALIASGYRGLSYLLLAVYVLPLLTRGVWLLRRRDPAPATAAPSLPSHR</sequence>
<evidence type="ECO:0000313" key="2">
    <source>
        <dbReference type="EMBL" id="ALN56885.1"/>
    </source>
</evidence>
<dbReference type="PANTHER" id="PTHR37814:SF1">
    <property type="entry name" value="MEMBRANE PROTEIN"/>
    <property type="match status" value="1"/>
</dbReference>
<feature type="transmembrane region" description="Helical" evidence="1">
    <location>
        <begin position="194"/>
        <end position="212"/>
    </location>
</feature>